<dbReference type="Proteomes" id="UP000703269">
    <property type="component" value="Unassembled WGS sequence"/>
</dbReference>
<evidence type="ECO:0000313" key="2">
    <source>
        <dbReference type="EMBL" id="GJF00340.1"/>
    </source>
</evidence>
<gene>
    <name evidence="2" type="ORF">PsYK624_166250</name>
</gene>
<proteinExistence type="predicted"/>
<organism evidence="2 3">
    <name type="scientific">Phanerochaete sordida</name>
    <dbReference type="NCBI Taxonomy" id="48140"/>
    <lineage>
        <taxon>Eukaryota</taxon>
        <taxon>Fungi</taxon>
        <taxon>Dikarya</taxon>
        <taxon>Basidiomycota</taxon>
        <taxon>Agaricomycotina</taxon>
        <taxon>Agaricomycetes</taxon>
        <taxon>Polyporales</taxon>
        <taxon>Phanerochaetaceae</taxon>
        <taxon>Phanerochaete</taxon>
    </lineage>
</organism>
<comment type="caution">
    <text evidence="2">The sequence shown here is derived from an EMBL/GenBank/DDBJ whole genome shotgun (WGS) entry which is preliminary data.</text>
</comment>
<sequence length="230" mass="25487">MSSQNNARFLCQRSSSPTRVIQSRAARRMRERARIPSLSTRTASSPYRQLQLVTRLAMTRRTRSKTMHTLTEDTLTEDTLTTDKHADDLGVDLCPVGAVYGSCTVDDGSLKIHIFCLVGAKDASIYTAWKIRSRSPWLPALRRAAGRSHESACGGRYRGNGGRVYARGDQGEGRNLGHGRDSTLKPSMQGDVDHRDNWWSTGCGRKGNKGSNRLRSTDPRQMSSYGLVLA</sequence>
<protein>
    <submittedName>
        <fullName evidence="2">Uncharacterized protein</fullName>
    </submittedName>
</protein>
<accession>A0A9P3GX09</accession>
<evidence type="ECO:0000313" key="3">
    <source>
        <dbReference type="Proteomes" id="UP000703269"/>
    </source>
</evidence>
<feature type="region of interest" description="Disordered" evidence="1">
    <location>
        <begin position="167"/>
        <end position="230"/>
    </location>
</feature>
<feature type="compositionally biased region" description="Polar residues" evidence="1">
    <location>
        <begin position="209"/>
        <end position="224"/>
    </location>
</feature>
<name>A0A9P3GX09_9APHY</name>
<evidence type="ECO:0000256" key="1">
    <source>
        <dbReference type="SAM" id="MobiDB-lite"/>
    </source>
</evidence>
<dbReference type="AlphaFoldDB" id="A0A9P3GX09"/>
<keyword evidence="3" id="KW-1185">Reference proteome</keyword>
<dbReference type="EMBL" id="BPQB01000147">
    <property type="protein sequence ID" value="GJF00340.1"/>
    <property type="molecule type" value="Genomic_DNA"/>
</dbReference>
<reference evidence="2 3" key="1">
    <citation type="submission" date="2021-08" db="EMBL/GenBank/DDBJ databases">
        <title>Draft Genome Sequence of Phanerochaete sordida strain YK-624.</title>
        <authorList>
            <person name="Mori T."/>
            <person name="Dohra H."/>
            <person name="Suzuki T."/>
            <person name="Kawagishi H."/>
            <person name="Hirai H."/>
        </authorList>
    </citation>
    <scope>NUCLEOTIDE SEQUENCE [LARGE SCALE GENOMIC DNA]</scope>
    <source>
        <strain evidence="2 3">YK-624</strain>
    </source>
</reference>